<keyword evidence="2" id="KW-0812">Transmembrane</keyword>
<evidence type="ECO:0000313" key="4">
    <source>
        <dbReference type="Proteomes" id="UP001193389"/>
    </source>
</evidence>
<keyword evidence="2" id="KW-0472">Membrane</keyword>
<accession>A0A5K7SE82</accession>
<dbReference type="PANTHER" id="PTHR11715">
    <property type="entry name" value="GLYCINE CLEAVAGE SYSTEM H PROTEIN"/>
    <property type="match status" value="1"/>
</dbReference>
<feature type="transmembrane region" description="Helical" evidence="2">
    <location>
        <begin position="15"/>
        <end position="34"/>
    </location>
</feature>
<organism evidence="3 4">
    <name type="scientific">Aquipluma nitroreducens</name>
    <dbReference type="NCBI Taxonomy" id="2010828"/>
    <lineage>
        <taxon>Bacteria</taxon>
        <taxon>Pseudomonadati</taxon>
        <taxon>Bacteroidota</taxon>
        <taxon>Bacteroidia</taxon>
        <taxon>Marinilabiliales</taxon>
        <taxon>Prolixibacteraceae</taxon>
        <taxon>Aquipluma</taxon>
    </lineage>
</organism>
<evidence type="ECO:0000256" key="2">
    <source>
        <dbReference type="SAM" id="Phobius"/>
    </source>
</evidence>
<keyword evidence="2" id="KW-1133">Transmembrane helix</keyword>
<name>A0A5K7SE82_9BACT</name>
<dbReference type="Proteomes" id="UP001193389">
    <property type="component" value="Chromosome"/>
</dbReference>
<dbReference type="InterPro" id="IPR011053">
    <property type="entry name" value="Single_hybrid_motif"/>
</dbReference>
<dbReference type="CDD" id="cd06848">
    <property type="entry name" value="GCS_H"/>
    <property type="match status" value="1"/>
</dbReference>
<proteinExistence type="predicted"/>
<keyword evidence="1" id="KW-0450">Lipoyl</keyword>
<protein>
    <submittedName>
        <fullName evidence="3">Glycine cleavage system H protein</fullName>
    </submittedName>
</protein>
<dbReference type="RefSeq" id="WP_318348010.1">
    <property type="nucleotide sequence ID" value="NZ_AP018694.1"/>
</dbReference>
<gene>
    <name evidence="3" type="ORF">AQPE_3983</name>
</gene>
<dbReference type="PANTHER" id="PTHR11715:SF3">
    <property type="entry name" value="GLYCINE CLEAVAGE SYSTEM H PROTEIN-RELATED"/>
    <property type="match status" value="1"/>
</dbReference>
<reference evidence="3" key="1">
    <citation type="journal article" date="2020" name="Int. J. Syst. Evol. Microbiol.">
        <title>Aquipluma nitroreducens gen. nov. sp. nov., a novel facultatively anaerobic bacterium isolated from a freshwater lake.</title>
        <authorList>
            <person name="Watanabe M."/>
            <person name="Kojima H."/>
            <person name="Fukui M."/>
        </authorList>
    </citation>
    <scope>NUCLEOTIDE SEQUENCE</scope>
    <source>
        <strain evidence="3">MeG22</strain>
    </source>
</reference>
<dbReference type="GO" id="GO:0005737">
    <property type="term" value="C:cytoplasm"/>
    <property type="evidence" value="ECO:0007669"/>
    <property type="project" value="TreeGrafter"/>
</dbReference>
<sequence length="256" mass="29605">MEGFTYNNIFEMKGIEYLAIVAFFAILIPFWIFLNKEVKTKKNAQKSLGTLTPDSLKIPHGLFFSRFHTWTHLERSGVAKVGLDDLLVHITGEVTFNRLLDSGDRIKKGDFLGEIVQNDKRLKVYSPISGKIMETNSVLIKNPELMNEDPYLKGWIYKIKPTSWVTDTQSYFLAEDASLWARQELTRFKDFLSESIVKYSPDPSSVVLQDGGELRDQPLSELSTEIWQDFQTEFMSKKVLCRRKSCFREPDKLKND</sequence>
<dbReference type="GO" id="GO:0005960">
    <property type="term" value="C:glycine cleavage complex"/>
    <property type="evidence" value="ECO:0007669"/>
    <property type="project" value="InterPro"/>
</dbReference>
<dbReference type="GO" id="GO:0019464">
    <property type="term" value="P:glycine decarboxylation via glycine cleavage system"/>
    <property type="evidence" value="ECO:0007669"/>
    <property type="project" value="InterPro"/>
</dbReference>
<dbReference type="GO" id="GO:0009249">
    <property type="term" value="P:protein lipoylation"/>
    <property type="evidence" value="ECO:0007669"/>
    <property type="project" value="TreeGrafter"/>
</dbReference>
<dbReference type="AlphaFoldDB" id="A0A5K7SE82"/>
<evidence type="ECO:0000313" key="3">
    <source>
        <dbReference type="EMBL" id="BBE19795.1"/>
    </source>
</evidence>
<dbReference type="InterPro" id="IPR002930">
    <property type="entry name" value="GCV_H"/>
</dbReference>
<dbReference type="Gene3D" id="2.40.50.100">
    <property type="match status" value="1"/>
</dbReference>
<dbReference type="InterPro" id="IPR033753">
    <property type="entry name" value="GCV_H/Fam206"/>
</dbReference>
<dbReference type="EMBL" id="AP018694">
    <property type="protein sequence ID" value="BBE19795.1"/>
    <property type="molecule type" value="Genomic_DNA"/>
</dbReference>
<dbReference type="KEGG" id="anf:AQPE_3983"/>
<keyword evidence="4" id="KW-1185">Reference proteome</keyword>
<dbReference type="SUPFAM" id="SSF51230">
    <property type="entry name" value="Single hybrid motif"/>
    <property type="match status" value="1"/>
</dbReference>
<evidence type="ECO:0000256" key="1">
    <source>
        <dbReference type="ARBA" id="ARBA00022823"/>
    </source>
</evidence>
<dbReference type="Pfam" id="PF01597">
    <property type="entry name" value="GCV_H"/>
    <property type="match status" value="1"/>
</dbReference>